<name>A0A8J8SX74_HALGN</name>
<evidence type="ECO:0000313" key="1">
    <source>
        <dbReference type="EMBL" id="TNV73641.1"/>
    </source>
</evidence>
<protein>
    <submittedName>
        <fullName evidence="1">Uncharacterized protein</fullName>
    </submittedName>
</protein>
<accession>A0A8J8SX74</accession>
<keyword evidence="2" id="KW-1185">Reference proteome</keyword>
<comment type="caution">
    <text evidence="1">The sequence shown here is derived from an EMBL/GenBank/DDBJ whole genome shotgun (WGS) entry which is preliminary data.</text>
</comment>
<organism evidence="1 2">
    <name type="scientific">Halteria grandinella</name>
    <dbReference type="NCBI Taxonomy" id="5974"/>
    <lineage>
        <taxon>Eukaryota</taxon>
        <taxon>Sar</taxon>
        <taxon>Alveolata</taxon>
        <taxon>Ciliophora</taxon>
        <taxon>Intramacronucleata</taxon>
        <taxon>Spirotrichea</taxon>
        <taxon>Stichotrichia</taxon>
        <taxon>Sporadotrichida</taxon>
        <taxon>Halteriidae</taxon>
        <taxon>Halteria</taxon>
    </lineage>
</organism>
<dbReference type="AlphaFoldDB" id="A0A8J8SX74"/>
<gene>
    <name evidence="1" type="ORF">FGO68_gene555</name>
</gene>
<reference evidence="1" key="1">
    <citation type="submission" date="2019-06" db="EMBL/GenBank/DDBJ databases">
        <authorList>
            <person name="Zheng W."/>
        </authorList>
    </citation>
    <scope>NUCLEOTIDE SEQUENCE</scope>
    <source>
        <strain evidence="1">QDHG01</strain>
    </source>
</reference>
<dbReference type="OrthoDB" id="10411202at2759"/>
<dbReference type="EMBL" id="RRYP01018434">
    <property type="protein sequence ID" value="TNV73641.1"/>
    <property type="molecule type" value="Genomic_DNA"/>
</dbReference>
<sequence length="71" mass="8254">MSNIQKEKSQLDKDLKAQLKVANTEYTECISKDFLGRFLEGQKVSLENFCINERNKMTELDIKVYGQPLQL</sequence>
<evidence type="ECO:0000313" key="2">
    <source>
        <dbReference type="Proteomes" id="UP000785679"/>
    </source>
</evidence>
<proteinExistence type="predicted"/>
<dbReference type="Proteomes" id="UP000785679">
    <property type="component" value="Unassembled WGS sequence"/>
</dbReference>